<dbReference type="InterPro" id="IPR051309">
    <property type="entry name" value="ABCF_ATPase"/>
</dbReference>
<accession>A0A6L5X2C0</accession>
<protein>
    <submittedName>
        <fullName evidence="6">ABC-F family ATP-binding cassette domain-containing protein</fullName>
    </submittedName>
</protein>
<dbReference type="SUPFAM" id="SSF52540">
    <property type="entry name" value="P-loop containing nucleoside triphosphate hydrolases"/>
    <property type="match status" value="2"/>
</dbReference>
<dbReference type="FunFam" id="3.40.50.300:FF:000011">
    <property type="entry name" value="Putative ABC transporter ATP-binding component"/>
    <property type="match status" value="1"/>
</dbReference>
<dbReference type="Pfam" id="PF12848">
    <property type="entry name" value="ABC_tran_Xtn"/>
    <property type="match status" value="1"/>
</dbReference>
<reference evidence="6 7" key="1">
    <citation type="submission" date="2019-08" db="EMBL/GenBank/DDBJ databases">
        <title>In-depth cultivation of the pig gut microbiome towards novel bacterial diversity and tailored functional studies.</title>
        <authorList>
            <person name="Wylensek D."/>
            <person name="Hitch T.C.A."/>
            <person name="Clavel T."/>
        </authorList>
    </citation>
    <scope>NUCLEOTIDE SEQUENCE [LARGE SCALE GENOMIC DNA]</scope>
    <source>
        <strain evidence="6 7">Oil+RF-744-WCA-WT-11</strain>
    </source>
</reference>
<dbReference type="InterPro" id="IPR027417">
    <property type="entry name" value="P-loop_NTPase"/>
</dbReference>
<feature type="compositionally biased region" description="Basic and acidic residues" evidence="4">
    <location>
        <begin position="648"/>
        <end position="657"/>
    </location>
</feature>
<dbReference type="PROSITE" id="PS50893">
    <property type="entry name" value="ABC_TRANSPORTER_2"/>
    <property type="match status" value="2"/>
</dbReference>
<dbReference type="InterPro" id="IPR032781">
    <property type="entry name" value="ABC_tran_Xtn"/>
</dbReference>
<feature type="region of interest" description="Disordered" evidence="4">
    <location>
        <begin position="632"/>
        <end position="668"/>
    </location>
</feature>
<evidence type="ECO:0000256" key="4">
    <source>
        <dbReference type="SAM" id="MobiDB-lite"/>
    </source>
</evidence>
<dbReference type="Pfam" id="PF00005">
    <property type="entry name" value="ABC_tran"/>
    <property type="match status" value="2"/>
</dbReference>
<evidence type="ECO:0000313" key="7">
    <source>
        <dbReference type="Proteomes" id="UP000481852"/>
    </source>
</evidence>
<keyword evidence="2 6" id="KW-0067">ATP-binding</keyword>
<dbReference type="GO" id="GO:0016887">
    <property type="term" value="F:ATP hydrolysis activity"/>
    <property type="evidence" value="ECO:0007669"/>
    <property type="project" value="InterPro"/>
</dbReference>
<evidence type="ECO:0000313" key="6">
    <source>
        <dbReference type="EMBL" id="MSS13563.1"/>
    </source>
</evidence>
<dbReference type="InterPro" id="IPR003439">
    <property type="entry name" value="ABC_transporter-like_ATP-bd"/>
</dbReference>
<evidence type="ECO:0000256" key="2">
    <source>
        <dbReference type="ARBA" id="ARBA00022840"/>
    </source>
</evidence>
<keyword evidence="7" id="KW-1185">Reference proteome</keyword>
<feature type="domain" description="ABC transporter" evidence="5">
    <location>
        <begin position="3"/>
        <end position="233"/>
    </location>
</feature>
<dbReference type="InterPro" id="IPR003593">
    <property type="entry name" value="AAA+_ATPase"/>
</dbReference>
<dbReference type="EMBL" id="VULZ01000001">
    <property type="protein sequence ID" value="MSS13563.1"/>
    <property type="molecule type" value="Genomic_DNA"/>
</dbReference>
<feature type="domain" description="ABC transporter" evidence="5">
    <location>
        <begin position="286"/>
        <end position="515"/>
    </location>
</feature>
<dbReference type="CDD" id="cd03221">
    <property type="entry name" value="ABCF_EF-3"/>
    <property type="match status" value="2"/>
</dbReference>
<evidence type="ECO:0000259" key="5">
    <source>
        <dbReference type="PROSITE" id="PS50893"/>
    </source>
</evidence>
<gene>
    <name evidence="6" type="ORF">FYJ35_00600</name>
</gene>
<name>A0A6L5X2C0_9FIRM</name>
<evidence type="ECO:0000256" key="1">
    <source>
        <dbReference type="ARBA" id="ARBA00022741"/>
    </source>
</evidence>
<dbReference type="GO" id="GO:0005524">
    <property type="term" value="F:ATP binding"/>
    <property type="evidence" value="ECO:0007669"/>
    <property type="project" value="UniProtKB-KW"/>
</dbReference>
<organism evidence="6 7">
    <name type="scientific">Porcincola intestinalis</name>
    <dbReference type="NCBI Taxonomy" id="2606632"/>
    <lineage>
        <taxon>Bacteria</taxon>
        <taxon>Bacillati</taxon>
        <taxon>Bacillota</taxon>
        <taxon>Clostridia</taxon>
        <taxon>Lachnospirales</taxon>
        <taxon>Lachnospiraceae</taxon>
        <taxon>Porcincola</taxon>
    </lineage>
</organism>
<keyword evidence="3" id="KW-0175">Coiled coil</keyword>
<evidence type="ECO:0000256" key="3">
    <source>
        <dbReference type="SAM" id="Coils"/>
    </source>
</evidence>
<dbReference type="SMART" id="SM00382">
    <property type="entry name" value="AAA"/>
    <property type="match status" value="2"/>
</dbReference>
<feature type="coiled-coil region" evidence="3">
    <location>
        <begin position="564"/>
        <end position="631"/>
    </location>
</feature>
<sequence>MLLEISNASVSRGGHTVLEDFSFSIRGTEKIAVVGKNGAGKSTLLEVLDGSCRPDTRDGHPEAEVHVSRAVTIGRFSQTAAPEDAEKTPEVFVREAAIMQAIPEQSALYASFVSDFYKHFTRLGFQMEDRGKKLSAFSGGEQAKILLLRLFVTSPDILLLDEPTNHLDLETVEWLEDEVRAYPKAVVMVSHDRYFIDRTADVVWEVSGGKLTRYVGNYTAYRAEKQKRHERQLRQYEAQQAEIQRLEELISRFRNKPRKAAFARSRAKMLERMERMPKPREDEARIHTEEIIPAVRGSKNVLDCDGLVIGYEKNHPVRRVSFRLKRGQKIGIFGPNGAGKSACLKTLAGLLPKLEGKFSVSETAQIGYFDQKSAELTSDERVFDYFHNRYPALTGAQVRKTLAGYLFREKDFGKKVSELSGGEKARLVLAVLLEERPNLLLLDEPTNNMDIPAKETLESIFRQYQGTLVFISHDRYFLSHVAQELLYFPPDSQEVLYYPFGYEHYRGRQSSEAGADAAALRSAKEQRMIEELRAVPKGTSMRPRELSTASLQLDWELGVNQHARERAEEAYARAAAEYQEALEAAENQQMSPETYLEGMPDEAVQSLEALKNRMEKARDEWTKELVQWQDIMENSGLAGQTGLEEPDNDRNDRKEETGIAGQNSQNRG</sequence>
<dbReference type="AlphaFoldDB" id="A0A6L5X2C0"/>
<comment type="caution">
    <text evidence="6">The sequence shown here is derived from an EMBL/GenBank/DDBJ whole genome shotgun (WGS) entry which is preliminary data.</text>
</comment>
<dbReference type="PANTHER" id="PTHR42855">
    <property type="entry name" value="ABC TRANSPORTER ATP-BINDING SUBUNIT"/>
    <property type="match status" value="1"/>
</dbReference>
<proteinExistence type="predicted"/>
<feature type="coiled-coil region" evidence="3">
    <location>
        <begin position="222"/>
        <end position="256"/>
    </location>
</feature>
<dbReference type="PANTHER" id="PTHR42855:SF2">
    <property type="entry name" value="DRUG RESISTANCE ABC TRANSPORTER,ATP-BINDING PROTEIN"/>
    <property type="match status" value="1"/>
</dbReference>
<dbReference type="InterPro" id="IPR017871">
    <property type="entry name" value="ABC_transporter-like_CS"/>
</dbReference>
<dbReference type="Gene3D" id="3.40.50.300">
    <property type="entry name" value="P-loop containing nucleotide triphosphate hydrolases"/>
    <property type="match status" value="2"/>
</dbReference>
<dbReference type="RefSeq" id="WP_154521617.1">
    <property type="nucleotide sequence ID" value="NZ_VULZ01000001.1"/>
</dbReference>
<dbReference type="Proteomes" id="UP000481852">
    <property type="component" value="Unassembled WGS sequence"/>
</dbReference>
<keyword evidence="1" id="KW-0547">Nucleotide-binding</keyword>
<dbReference type="PROSITE" id="PS00211">
    <property type="entry name" value="ABC_TRANSPORTER_1"/>
    <property type="match status" value="2"/>
</dbReference>